<keyword evidence="2" id="KW-1185">Reference proteome</keyword>
<proteinExistence type="predicted"/>
<protein>
    <submittedName>
        <fullName evidence="1">Glycosyltransferase</fullName>
        <ecNumber evidence="1">2.4.-.-</ecNumber>
    </submittedName>
</protein>
<evidence type="ECO:0000313" key="1">
    <source>
        <dbReference type="EMBL" id="MFC1851865.1"/>
    </source>
</evidence>
<dbReference type="Proteomes" id="UP001594351">
    <property type="component" value="Unassembled WGS sequence"/>
</dbReference>
<dbReference type="EMBL" id="JBHPBY010000235">
    <property type="protein sequence ID" value="MFC1851865.1"/>
    <property type="molecule type" value="Genomic_DNA"/>
</dbReference>
<dbReference type="Pfam" id="PF13692">
    <property type="entry name" value="Glyco_trans_1_4"/>
    <property type="match status" value="1"/>
</dbReference>
<organism evidence="1 2">
    <name type="scientific">candidate division CSSED10-310 bacterium</name>
    <dbReference type="NCBI Taxonomy" id="2855610"/>
    <lineage>
        <taxon>Bacteria</taxon>
        <taxon>Bacteria division CSSED10-310</taxon>
    </lineage>
</organism>
<dbReference type="GO" id="GO:0016757">
    <property type="term" value="F:glycosyltransferase activity"/>
    <property type="evidence" value="ECO:0007669"/>
    <property type="project" value="UniProtKB-KW"/>
</dbReference>
<evidence type="ECO:0000313" key="2">
    <source>
        <dbReference type="Proteomes" id="UP001594351"/>
    </source>
</evidence>
<reference evidence="1 2" key="1">
    <citation type="submission" date="2024-09" db="EMBL/GenBank/DDBJ databases">
        <title>Laminarin stimulates single cell rates of sulfate reduction while oxygen inhibits transcriptomic activity in coastal marine sediment.</title>
        <authorList>
            <person name="Lindsay M."/>
            <person name="Orcutt B."/>
            <person name="Emerson D."/>
            <person name="Stepanauskas R."/>
            <person name="D'Angelo T."/>
        </authorList>
    </citation>
    <scope>NUCLEOTIDE SEQUENCE [LARGE SCALE GENOMIC DNA]</scope>
    <source>
        <strain evidence="1">SAG AM-311-K15</strain>
    </source>
</reference>
<comment type="caution">
    <text evidence="1">The sequence shown here is derived from an EMBL/GenBank/DDBJ whole genome shotgun (WGS) entry which is preliminary data.</text>
</comment>
<keyword evidence="1" id="KW-0328">Glycosyltransferase</keyword>
<keyword evidence="1" id="KW-0808">Transferase</keyword>
<dbReference type="Gene3D" id="3.40.50.2000">
    <property type="entry name" value="Glycogen Phosphorylase B"/>
    <property type="match status" value="1"/>
</dbReference>
<accession>A0ABV6Z099</accession>
<gene>
    <name evidence="1" type="ORF">ACFL27_16865</name>
</gene>
<name>A0ABV6Z099_UNCC1</name>
<dbReference type="SUPFAM" id="SSF53756">
    <property type="entry name" value="UDP-Glycosyltransferase/glycogen phosphorylase"/>
    <property type="match status" value="1"/>
</dbReference>
<dbReference type="PANTHER" id="PTHR12526">
    <property type="entry name" value="GLYCOSYLTRANSFERASE"/>
    <property type="match status" value="1"/>
</dbReference>
<sequence length="366" mass="41899">MVANILYRGPLERSRLSFLAESTAQAYGDTKLIWLCSRRLTRFMVEHFQSFMVRNPWIKDWEIVAGKSLEAPLSIANLRNVLKQPDAPLVAIGVTVPLYARFCVRGSFIWCINGIPEEALINRTNLLKSLYVKLLWRLASHSCYPDLIVTVSNPMSTFISERCQTRKILAVPNCVDVNLFKPEKTFPRRFMTYLGTGAPWQGLDYLSRVWIELYRLDHNLRFRVISRDERTRILSNDLPPEAIEFHAVEEPNEVAQLLWESEAGFVLRSPHLINRVSFPTKFAEYLAAGAYVVTTDMRWDPSDIVKKTGCGILSSPDLDPKSVAQSVIDFRNNGATKKDISQHCLSATRLLDRRHWVAHLASYMPQ</sequence>
<dbReference type="EC" id="2.4.-.-" evidence="1"/>